<reference evidence="1" key="1">
    <citation type="submission" date="2021-03" db="EMBL/GenBank/DDBJ databases">
        <title>Draft genome sequence of rust myrtle Austropuccinia psidii MF-1, a brazilian biotype.</title>
        <authorList>
            <person name="Quecine M.C."/>
            <person name="Pachon D.M.R."/>
            <person name="Bonatelli M.L."/>
            <person name="Correr F.H."/>
            <person name="Franceschini L.M."/>
            <person name="Leite T.F."/>
            <person name="Margarido G.R.A."/>
            <person name="Almeida C.A."/>
            <person name="Ferrarezi J.A."/>
            <person name="Labate C.A."/>
        </authorList>
    </citation>
    <scope>NUCLEOTIDE SEQUENCE</scope>
    <source>
        <strain evidence="1">MF-1</strain>
    </source>
</reference>
<proteinExistence type="predicted"/>
<dbReference type="AlphaFoldDB" id="A0A9Q3DIN3"/>
<gene>
    <name evidence="1" type="ORF">O181_042447</name>
</gene>
<sequence>MIRRFFAYGLELKDLDGFTHEWCTFIPALELAYKTSIHALTGKTPEMLEKGWNPKLPVNNLRKDSVDIHPIASKLKLFIDKSRHHENQSMNDSFEYANLKWDKRHKTPEFKVGYLIIVATLNFNNITFPNKLKDSFALSFIIKSLHGKNAVQVELSGESVSKHPNFPVIIVKHYTSSYKKLFPWRNETSLEVPPLDKSKDKKVLKFLK</sequence>
<dbReference type="Proteomes" id="UP000765509">
    <property type="component" value="Unassembled WGS sequence"/>
</dbReference>
<evidence type="ECO:0000313" key="1">
    <source>
        <dbReference type="EMBL" id="MBW0502732.1"/>
    </source>
</evidence>
<evidence type="ECO:0000313" key="2">
    <source>
        <dbReference type="Proteomes" id="UP000765509"/>
    </source>
</evidence>
<organism evidence="1 2">
    <name type="scientific">Austropuccinia psidii MF-1</name>
    <dbReference type="NCBI Taxonomy" id="1389203"/>
    <lineage>
        <taxon>Eukaryota</taxon>
        <taxon>Fungi</taxon>
        <taxon>Dikarya</taxon>
        <taxon>Basidiomycota</taxon>
        <taxon>Pucciniomycotina</taxon>
        <taxon>Pucciniomycetes</taxon>
        <taxon>Pucciniales</taxon>
        <taxon>Sphaerophragmiaceae</taxon>
        <taxon>Austropuccinia</taxon>
    </lineage>
</organism>
<accession>A0A9Q3DIN3</accession>
<evidence type="ECO:0008006" key="3">
    <source>
        <dbReference type="Google" id="ProtNLM"/>
    </source>
</evidence>
<name>A0A9Q3DIN3_9BASI</name>
<dbReference type="EMBL" id="AVOT02016983">
    <property type="protein sequence ID" value="MBW0502732.1"/>
    <property type="molecule type" value="Genomic_DNA"/>
</dbReference>
<comment type="caution">
    <text evidence="1">The sequence shown here is derived from an EMBL/GenBank/DDBJ whole genome shotgun (WGS) entry which is preliminary data.</text>
</comment>
<protein>
    <recommendedName>
        <fullName evidence="3">Integrase catalytic domain-containing protein</fullName>
    </recommendedName>
</protein>
<keyword evidence="2" id="KW-1185">Reference proteome</keyword>